<accession>A0A068URQ1</accession>
<gene>
    <name evidence="1" type="ORF">GSCOC_T00031927001</name>
</gene>
<dbReference type="PhylomeDB" id="A0A068URQ1"/>
<protein>
    <submittedName>
        <fullName evidence="1">Uncharacterized protein</fullName>
    </submittedName>
</protein>
<reference evidence="2" key="1">
    <citation type="journal article" date="2014" name="Science">
        <title>The coffee genome provides insight into the convergent evolution of caffeine biosynthesis.</title>
        <authorList>
            <person name="Denoeud F."/>
            <person name="Carretero-Paulet L."/>
            <person name="Dereeper A."/>
            <person name="Droc G."/>
            <person name="Guyot R."/>
            <person name="Pietrella M."/>
            <person name="Zheng C."/>
            <person name="Alberti A."/>
            <person name="Anthony F."/>
            <person name="Aprea G."/>
            <person name="Aury J.M."/>
            <person name="Bento P."/>
            <person name="Bernard M."/>
            <person name="Bocs S."/>
            <person name="Campa C."/>
            <person name="Cenci A."/>
            <person name="Combes M.C."/>
            <person name="Crouzillat D."/>
            <person name="Da Silva C."/>
            <person name="Daddiego L."/>
            <person name="De Bellis F."/>
            <person name="Dussert S."/>
            <person name="Garsmeur O."/>
            <person name="Gayraud T."/>
            <person name="Guignon V."/>
            <person name="Jahn K."/>
            <person name="Jamilloux V."/>
            <person name="Joet T."/>
            <person name="Labadie K."/>
            <person name="Lan T."/>
            <person name="Leclercq J."/>
            <person name="Lepelley M."/>
            <person name="Leroy T."/>
            <person name="Li L.T."/>
            <person name="Librado P."/>
            <person name="Lopez L."/>
            <person name="Munoz A."/>
            <person name="Noel B."/>
            <person name="Pallavicini A."/>
            <person name="Perrotta G."/>
            <person name="Poncet V."/>
            <person name="Pot D."/>
            <person name="Priyono X."/>
            <person name="Rigoreau M."/>
            <person name="Rouard M."/>
            <person name="Rozas J."/>
            <person name="Tranchant-Dubreuil C."/>
            <person name="VanBuren R."/>
            <person name="Zhang Q."/>
            <person name="Andrade A.C."/>
            <person name="Argout X."/>
            <person name="Bertrand B."/>
            <person name="de Kochko A."/>
            <person name="Graziosi G."/>
            <person name="Henry R.J."/>
            <person name="Jayarama X."/>
            <person name="Ming R."/>
            <person name="Nagai C."/>
            <person name="Rounsley S."/>
            <person name="Sankoff D."/>
            <person name="Giuliano G."/>
            <person name="Albert V.A."/>
            <person name="Wincker P."/>
            <person name="Lashermes P."/>
        </authorList>
    </citation>
    <scope>NUCLEOTIDE SEQUENCE [LARGE SCALE GENOMIC DNA]</scope>
    <source>
        <strain evidence="2">cv. DH200-94</strain>
    </source>
</reference>
<evidence type="ECO:0000313" key="2">
    <source>
        <dbReference type="Proteomes" id="UP000295252"/>
    </source>
</evidence>
<evidence type="ECO:0000313" key="1">
    <source>
        <dbReference type="EMBL" id="CDP10949.1"/>
    </source>
</evidence>
<dbReference type="Proteomes" id="UP000295252">
    <property type="component" value="Chromosome II"/>
</dbReference>
<name>A0A068URQ1_COFCA</name>
<organism evidence="1 2">
    <name type="scientific">Coffea canephora</name>
    <name type="common">Robusta coffee</name>
    <dbReference type="NCBI Taxonomy" id="49390"/>
    <lineage>
        <taxon>Eukaryota</taxon>
        <taxon>Viridiplantae</taxon>
        <taxon>Streptophyta</taxon>
        <taxon>Embryophyta</taxon>
        <taxon>Tracheophyta</taxon>
        <taxon>Spermatophyta</taxon>
        <taxon>Magnoliopsida</taxon>
        <taxon>eudicotyledons</taxon>
        <taxon>Gunneridae</taxon>
        <taxon>Pentapetalae</taxon>
        <taxon>asterids</taxon>
        <taxon>lamiids</taxon>
        <taxon>Gentianales</taxon>
        <taxon>Rubiaceae</taxon>
        <taxon>Ixoroideae</taxon>
        <taxon>Gardenieae complex</taxon>
        <taxon>Bertiereae - Coffeeae clade</taxon>
        <taxon>Coffeeae</taxon>
        <taxon>Coffea</taxon>
    </lineage>
</organism>
<dbReference type="Gramene" id="CDP10949">
    <property type="protein sequence ID" value="CDP10949"/>
    <property type="gene ID" value="GSCOC_T00031927001"/>
</dbReference>
<dbReference type="InParanoid" id="A0A068URQ1"/>
<dbReference type="EMBL" id="HG739133">
    <property type="protein sequence ID" value="CDP10949.1"/>
    <property type="molecule type" value="Genomic_DNA"/>
</dbReference>
<dbReference type="STRING" id="49390.A0A068URQ1"/>
<dbReference type="AlphaFoldDB" id="A0A068URQ1"/>
<keyword evidence="2" id="KW-1185">Reference proteome</keyword>
<proteinExistence type="predicted"/>
<sequence length="68" mass="7649">MGCSHSCRTSNWLAWETCKQDDAPDPDIKQDKGRKCRVTLIGSNSPNTPSIWTDLDKSVRNQTIRVSV</sequence>